<gene>
    <name evidence="2" type="primary">Dsim\GD12580</name>
    <name evidence="2" type="ORF">Dsimw501_GD12580</name>
</gene>
<feature type="compositionally biased region" description="Low complexity" evidence="1">
    <location>
        <begin position="163"/>
        <end position="181"/>
    </location>
</feature>
<evidence type="ECO:0000256" key="1">
    <source>
        <dbReference type="SAM" id="MobiDB-lite"/>
    </source>
</evidence>
<feature type="region of interest" description="Disordered" evidence="1">
    <location>
        <begin position="163"/>
        <end position="190"/>
    </location>
</feature>
<name>A0A0J9RVA9_DROSI</name>
<dbReference type="EMBL" id="CM002912">
    <property type="protein sequence ID" value="KMY99666.1"/>
    <property type="molecule type" value="Genomic_DNA"/>
</dbReference>
<organism evidence="2">
    <name type="scientific">Drosophila simulans</name>
    <name type="common">Fruit fly</name>
    <dbReference type="NCBI Taxonomy" id="7240"/>
    <lineage>
        <taxon>Eukaryota</taxon>
        <taxon>Metazoa</taxon>
        <taxon>Ecdysozoa</taxon>
        <taxon>Arthropoda</taxon>
        <taxon>Hexapoda</taxon>
        <taxon>Insecta</taxon>
        <taxon>Pterygota</taxon>
        <taxon>Neoptera</taxon>
        <taxon>Endopterygota</taxon>
        <taxon>Diptera</taxon>
        <taxon>Brachycera</taxon>
        <taxon>Muscomorpha</taxon>
        <taxon>Ephydroidea</taxon>
        <taxon>Drosophilidae</taxon>
        <taxon>Drosophila</taxon>
        <taxon>Sophophora</taxon>
    </lineage>
</organism>
<dbReference type="AlphaFoldDB" id="A0A0J9RVA9"/>
<sequence>MANLSQLKVVASLENMRLFVALVCVSLVAVSSAQLSLRGRLGRSAKVDLGVESPTLLAKAAGIVPTVLVKNAGIVPTVLVKNAAQILPAVNVAADVETPSILPQVSNNILPYYPRYWPDYGSYGYPGGWNGPSYWNNNYYDYGAPYLRRRRLVKPVLSPAVITAPTNSDSSSTTTTTTTVSGEDSPAVTTDVVPDQADASENQIAEPVFTTQVI</sequence>
<accession>A0A0J9RVA9</accession>
<reference evidence="2" key="3">
    <citation type="submission" date="2015-04" db="EMBL/GenBank/DDBJ databases">
        <authorList>
            <consortium name="FlyBase"/>
        </authorList>
    </citation>
    <scope>NUCLEOTIDE SEQUENCE</scope>
    <source>
        <strain evidence="2">W501</strain>
    </source>
</reference>
<reference evidence="2" key="1">
    <citation type="journal article" date="2013" name="Genome Res.">
        <title>A second-generation assembly of the Drosophila simulans genome provides new insights into patterns of lineage-specific divergence.</title>
        <authorList>
            <person name="Hu T.T."/>
            <person name="Eisen M.B."/>
            <person name="Thornton K.R."/>
            <person name="Andolfatto P."/>
        </authorList>
    </citation>
    <scope>NUCLEOTIDE SEQUENCE [LARGE SCALE GENOMIC DNA]</scope>
    <source>
        <strain evidence="2">W501</strain>
    </source>
</reference>
<protein>
    <submittedName>
        <fullName evidence="2">Uncharacterized protein</fullName>
    </submittedName>
</protein>
<reference evidence="2" key="2">
    <citation type="submission" date="2014-06" db="EMBL/GenBank/DDBJ databases">
        <authorList>
            <person name="Hu T."/>
            <person name="Eisen M.B."/>
            <person name="Thornton K.R."/>
            <person name="Andolfatto P."/>
        </authorList>
    </citation>
    <scope>NUCLEOTIDE SEQUENCE</scope>
    <source>
        <strain evidence="2">W501</strain>
    </source>
</reference>
<dbReference type="OrthoDB" id="7864148at2759"/>
<dbReference type="KEGG" id="dsi:Dsimw501_GD12580"/>
<proteinExistence type="predicted"/>
<dbReference type="Bgee" id="FBgn0184307">
    <property type="expression patterns" value="Expressed in embryo and 2 other cell types or tissues"/>
</dbReference>
<evidence type="ECO:0000313" key="2">
    <source>
        <dbReference type="EMBL" id="KMY99666.1"/>
    </source>
</evidence>
<dbReference type="Proteomes" id="UP000035880">
    <property type="component" value="Chromosome 3L"/>
</dbReference>